<protein>
    <submittedName>
        <fullName evidence="1">Uncharacterized protein</fullName>
    </submittedName>
</protein>
<dbReference type="STRING" id="497964.CfE428DRAFT_4516"/>
<dbReference type="RefSeq" id="WP_006981838.1">
    <property type="nucleotide sequence ID" value="NZ_ABVL01000015.1"/>
</dbReference>
<dbReference type="InterPro" id="IPR017853">
    <property type="entry name" value="GH"/>
</dbReference>
<dbReference type="EMBL" id="ABVL01000015">
    <property type="protein sequence ID" value="EDY18085.1"/>
    <property type="molecule type" value="Genomic_DNA"/>
</dbReference>
<dbReference type="InParanoid" id="B4D6H6"/>
<proteinExistence type="predicted"/>
<accession>B4D6H6</accession>
<evidence type="ECO:0000313" key="1">
    <source>
        <dbReference type="EMBL" id="EDY18085.1"/>
    </source>
</evidence>
<keyword evidence="2" id="KW-1185">Reference proteome</keyword>
<name>B4D6H6_9BACT</name>
<evidence type="ECO:0000313" key="2">
    <source>
        <dbReference type="Proteomes" id="UP000005824"/>
    </source>
</evidence>
<organism evidence="1 2">
    <name type="scientific">Chthoniobacter flavus Ellin428</name>
    <dbReference type="NCBI Taxonomy" id="497964"/>
    <lineage>
        <taxon>Bacteria</taxon>
        <taxon>Pseudomonadati</taxon>
        <taxon>Verrucomicrobiota</taxon>
        <taxon>Spartobacteria</taxon>
        <taxon>Chthoniobacterales</taxon>
        <taxon>Chthoniobacteraceae</taxon>
        <taxon>Chthoniobacter</taxon>
    </lineage>
</organism>
<dbReference type="AlphaFoldDB" id="B4D6H6"/>
<dbReference type="SUPFAM" id="SSF51445">
    <property type="entry name" value="(Trans)glycosidases"/>
    <property type="match status" value="1"/>
</dbReference>
<sequence length="571" mass="66872">MDLALIDAIGPFFRGHSRRVINWSKIPFPHLATSGPERAPQWTEIREELRVFASKVRALGFNAASLDDVAHLSLHPWLEPEVRGRNAILREEFRQCFAVLREAGLRVFVTSDFLTTTAAVDAQLRERLDAAETWFGEVVAAFLDDFPEVEGIILRIGESDGLDVSDPLRSRLFLRTAAQVNRMLHSLLPIFEQHGRKLIFRTWTVGAHLVGDLIWHRGRLAQALTGITSPAFILSMKYGESDFFRYLPLNRHFFRIELPKIIEFQARREYEGAGEYPSFIGWDVERYARELREAHNVVGFSVWCQTGGWHALRRRAFLEPAGVWIELNTLATIRVLRDGQSVEEVVREFFGPERAAGALELLRRAEIVIRELLYIVEFAEQKLYFRRVRIPPLIHVYWDSVFIHDAVRRVIAHFVHEPEEALREGEAAFANFEHMQTLARELALPEEDIVFMRDTFEMILLARRYYLLPPDPTLDRQIKAAKKTYKKRWPRSHRQRYRIRTSLEASRLGRRTVSWLSRLLVRRQRGYRHVLDRVFTIHVLSWIYRLFQVRHRKAMPKFMRKTAMGVDSLFR</sequence>
<dbReference type="Proteomes" id="UP000005824">
    <property type="component" value="Unassembled WGS sequence"/>
</dbReference>
<gene>
    <name evidence="1" type="ORF">CfE428DRAFT_4516</name>
</gene>
<reference evidence="1 2" key="1">
    <citation type="journal article" date="2011" name="J. Bacteriol.">
        <title>Genome sequence of Chthoniobacter flavus Ellin428, an aerobic heterotrophic soil bacterium.</title>
        <authorList>
            <person name="Kant R."/>
            <person name="van Passel M.W."/>
            <person name="Palva A."/>
            <person name="Lucas S."/>
            <person name="Lapidus A."/>
            <person name="Glavina Del Rio T."/>
            <person name="Dalin E."/>
            <person name="Tice H."/>
            <person name="Bruce D."/>
            <person name="Goodwin L."/>
            <person name="Pitluck S."/>
            <person name="Larimer F.W."/>
            <person name="Land M.L."/>
            <person name="Hauser L."/>
            <person name="Sangwan P."/>
            <person name="de Vos W.M."/>
            <person name="Janssen P.H."/>
            <person name="Smidt H."/>
        </authorList>
    </citation>
    <scope>NUCLEOTIDE SEQUENCE [LARGE SCALE GENOMIC DNA]</scope>
    <source>
        <strain evidence="1 2">Ellin428</strain>
    </source>
</reference>
<comment type="caution">
    <text evidence="1">The sequence shown here is derived from an EMBL/GenBank/DDBJ whole genome shotgun (WGS) entry which is preliminary data.</text>
</comment>
<dbReference type="eggNOG" id="ENOG502ZAK7">
    <property type="taxonomic scope" value="Bacteria"/>
</dbReference>